<keyword evidence="3" id="KW-0812">Transmembrane</keyword>
<dbReference type="PANTHER" id="PTHR47371:SF3">
    <property type="entry name" value="PHOSPHOGLYCEROL TRANSFERASE I"/>
    <property type="match status" value="1"/>
</dbReference>
<feature type="non-terminal residue" evidence="7">
    <location>
        <position position="105"/>
    </location>
</feature>
<dbReference type="Pfam" id="PF00884">
    <property type="entry name" value="Sulfatase"/>
    <property type="match status" value="1"/>
</dbReference>
<feature type="domain" description="Sulfatase N-terminal" evidence="6">
    <location>
        <begin position="7"/>
        <end position="98"/>
    </location>
</feature>
<reference evidence="7" key="1">
    <citation type="journal article" date="2014" name="Front. Microbiol.">
        <title>High frequency of phylogenetically diverse reductive dehalogenase-homologous genes in deep subseafloor sedimentary metagenomes.</title>
        <authorList>
            <person name="Kawai M."/>
            <person name="Futagami T."/>
            <person name="Toyoda A."/>
            <person name="Takaki Y."/>
            <person name="Nishi S."/>
            <person name="Hori S."/>
            <person name="Arai W."/>
            <person name="Tsubouchi T."/>
            <person name="Morono Y."/>
            <person name="Uchiyama I."/>
            <person name="Ito T."/>
            <person name="Fujiyama A."/>
            <person name="Inagaki F."/>
            <person name="Takami H."/>
        </authorList>
    </citation>
    <scope>NUCLEOTIDE SEQUENCE</scope>
    <source>
        <strain evidence="7">Expedition CK06-06</strain>
    </source>
</reference>
<dbReference type="Gene3D" id="3.40.720.10">
    <property type="entry name" value="Alkaline Phosphatase, subunit A"/>
    <property type="match status" value="1"/>
</dbReference>
<evidence type="ECO:0000313" key="7">
    <source>
        <dbReference type="EMBL" id="GAH82717.1"/>
    </source>
</evidence>
<dbReference type="InterPro" id="IPR000917">
    <property type="entry name" value="Sulfatase_N"/>
</dbReference>
<name>X1ILX3_9ZZZZ</name>
<dbReference type="GO" id="GO:0005886">
    <property type="term" value="C:plasma membrane"/>
    <property type="evidence" value="ECO:0007669"/>
    <property type="project" value="UniProtKB-SubCell"/>
</dbReference>
<proteinExistence type="predicted"/>
<dbReference type="AlphaFoldDB" id="X1ILX3"/>
<keyword evidence="2" id="KW-1003">Cell membrane</keyword>
<dbReference type="EMBL" id="BARU01040904">
    <property type="protein sequence ID" value="GAH82717.1"/>
    <property type="molecule type" value="Genomic_DNA"/>
</dbReference>
<evidence type="ECO:0000256" key="1">
    <source>
        <dbReference type="ARBA" id="ARBA00004651"/>
    </source>
</evidence>
<evidence type="ECO:0000256" key="4">
    <source>
        <dbReference type="ARBA" id="ARBA00022989"/>
    </source>
</evidence>
<comment type="subcellular location">
    <subcellularLocation>
        <location evidence="1">Cell membrane</location>
        <topology evidence="1">Multi-pass membrane protein</topology>
    </subcellularLocation>
</comment>
<evidence type="ECO:0000256" key="2">
    <source>
        <dbReference type="ARBA" id="ARBA00022475"/>
    </source>
</evidence>
<gene>
    <name evidence="7" type="ORF">S03H2_63176</name>
</gene>
<dbReference type="InterPro" id="IPR050448">
    <property type="entry name" value="OpgB/LTA_synthase_biosynth"/>
</dbReference>
<dbReference type="PANTHER" id="PTHR47371">
    <property type="entry name" value="LIPOTEICHOIC ACID SYNTHASE"/>
    <property type="match status" value="1"/>
</dbReference>
<sequence>MPFTTSWGPDDKAFFEQAADFIENLNKKPNPWFLTLLTVGTHHPSAVPEELVEKFSSRKEAAIVYLDQALGDFFKRLKDSGILDDTLVLFVTDESHGVTGQPYGR</sequence>
<comment type="caution">
    <text evidence="7">The sequence shown here is derived from an EMBL/GenBank/DDBJ whole genome shotgun (WGS) entry which is preliminary data.</text>
</comment>
<protein>
    <recommendedName>
        <fullName evidence="6">Sulfatase N-terminal domain-containing protein</fullName>
    </recommendedName>
</protein>
<evidence type="ECO:0000256" key="5">
    <source>
        <dbReference type="ARBA" id="ARBA00023136"/>
    </source>
</evidence>
<dbReference type="InterPro" id="IPR017850">
    <property type="entry name" value="Alkaline_phosphatase_core_sf"/>
</dbReference>
<dbReference type="SUPFAM" id="SSF53649">
    <property type="entry name" value="Alkaline phosphatase-like"/>
    <property type="match status" value="1"/>
</dbReference>
<evidence type="ECO:0000256" key="3">
    <source>
        <dbReference type="ARBA" id="ARBA00022692"/>
    </source>
</evidence>
<accession>X1ILX3</accession>
<evidence type="ECO:0000259" key="6">
    <source>
        <dbReference type="Pfam" id="PF00884"/>
    </source>
</evidence>
<keyword evidence="4" id="KW-1133">Transmembrane helix</keyword>
<organism evidence="7">
    <name type="scientific">marine sediment metagenome</name>
    <dbReference type="NCBI Taxonomy" id="412755"/>
    <lineage>
        <taxon>unclassified sequences</taxon>
        <taxon>metagenomes</taxon>
        <taxon>ecological metagenomes</taxon>
    </lineage>
</organism>
<keyword evidence="5" id="KW-0472">Membrane</keyword>